<feature type="transmembrane region" description="Helical" evidence="1">
    <location>
        <begin position="102"/>
        <end position="121"/>
    </location>
</feature>
<dbReference type="Proteomes" id="UP000250028">
    <property type="component" value="Unassembled WGS sequence"/>
</dbReference>
<keyword evidence="3" id="KW-1185">Reference proteome</keyword>
<proteinExistence type="predicted"/>
<feature type="transmembrane region" description="Helical" evidence="1">
    <location>
        <begin position="141"/>
        <end position="160"/>
    </location>
</feature>
<dbReference type="AlphaFoldDB" id="A0A2Y9A224"/>
<dbReference type="OrthoDB" id="7057004at2"/>
<dbReference type="EMBL" id="UESZ01000001">
    <property type="protein sequence ID" value="SSA36257.1"/>
    <property type="molecule type" value="Genomic_DNA"/>
</dbReference>
<gene>
    <name evidence="2" type="ORF">SAMN04489750_3647</name>
</gene>
<evidence type="ECO:0000256" key="1">
    <source>
        <dbReference type="SAM" id="Phobius"/>
    </source>
</evidence>
<feature type="transmembrane region" description="Helical" evidence="1">
    <location>
        <begin position="236"/>
        <end position="253"/>
    </location>
</feature>
<sequence>MSTVEEVEDRSEAGPHPFTEWPWVGAAMAFVAGSCNAWTLFNASTFATVQSGNVASSGIFLADGNWPKFWFAWCSVLSFGLGSLICGILMTKFKDRGRSFSVAVLLSEAVILLILALVVIVSDASNNHDTVGLFGQQTSWHGHYIALGISFVAGAQGNAFHKVHGMLYGNVAVTFVVQMAFNFLIQARFKRDGIHGEPNIMWSGIFFFVLFGFASGGFVGSLLVHWLGGSGSKSGWELLLPIVVLIGLAGMAASQRTNADPSPGGSFA</sequence>
<protein>
    <submittedName>
        <fullName evidence="2">Uncharacterized membrane protein YoaK, UPF0700 family</fullName>
    </submittedName>
</protein>
<dbReference type="RefSeq" id="WP_109688101.1">
    <property type="nucleotide sequence ID" value="NZ_QGDN01000001.1"/>
</dbReference>
<evidence type="ECO:0000313" key="2">
    <source>
        <dbReference type="EMBL" id="SSA36257.1"/>
    </source>
</evidence>
<dbReference type="Pfam" id="PF06912">
    <property type="entry name" value="DUF1275"/>
    <property type="match status" value="1"/>
</dbReference>
<keyword evidence="1" id="KW-0472">Membrane</keyword>
<keyword evidence="1" id="KW-0812">Transmembrane</keyword>
<dbReference type="PANTHER" id="PTHR37314:SF4">
    <property type="entry name" value="UPF0700 TRANSMEMBRANE PROTEIN YOAK"/>
    <property type="match status" value="1"/>
</dbReference>
<name>A0A2Y9A224_9MICO</name>
<reference evidence="3" key="1">
    <citation type="submission" date="2016-10" db="EMBL/GenBank/DDBJ databases">
        <authorList>
            <person name="Varghese N."/>
            <person name="Submissions S."/>
        </authorList>
    </citation>
    <scope>NUCLEOTIDE SEQUENCE [LARGE SCALE GENOMIC DNA]</scope>
    <source>
        <strain evidence="3">DSM 22951</strain>
    </source>
</reference>
<feature type="transmembrane region" description="Helical" evidence="1">
    <location>
        <begin position="70"/>
        <end position="90"/>
    </location>
</feature>
<evidence type="ECO:0000313" key="3">
    <source>
        <dbReference type="Proteomes" id="UP000250028"/>
    </source>
</evidence>
<organism evidence="2 3">
    <name type="scientific">Branchiibius hedensis</name>
    <dbReference type="NCBI Taxonomy" id="672460"/>
    <lineage>
        <taxon>Bacteria</taxon>
        <taxon>Bacillati</taxon>
        <taxon>Actinomycetota</taxon>
        <taxon>Actinomycetes</taxon>
        <taxon>Micrococcales</taxon>
        <taxon>Dermacoccaceae</taxon>
        <taxon>Branchiibius</taxon>
    </lineage>
</organism>
<feature type="transmembrane region" description="Helical" evidence="1">
    <location>
        <begin position="205"/>
        <end position="224"/>
    </location>
</feature>
<dbReference type="InterPro" id="IPR010699">
    <property type="entry name" value="DUF1275"/>
</dbReference>
<accession>A0A2Y9A224</accession>
<keyword evidence="1" id="KW-1133">Transmembrane helix</keyword>
<feature type="transmembrane region" description="Helical" evidence="1">
    <location>
        <begin position="167"/>
        <end position="185"/>
    </location>
</feature>
<dbReference type="PANTHER" id="PTHR37314">
    <property type="entry name" value="SLR0142 PROTEIN"/>
    <property type="match status" value="1"/>
</dbReference>